<organism evidence="3 4">
    <name type="scientific">Sclerotinia nivalis</name>
    <dbReference type="NCBI Taxonomy" id="352851"/>
    <lineage>
        <taxon>Eukaryota</taxon>
        <taxon>Fungi</taxon>
        <taxon>Dikarya</taxon>
        <taxon>Ascomycota</taxon>
        <taxon>Pezizomycotina</taxon>
        <taxon>Leotiomycetes</taxon>
        <taxon>Helotiales</taxon>
        <taxon>Sclerotiniaceae</taxon>
        <taxon>Sclerotinia</taxon>
    </lineage>
</organism>
<accession>A0A9X0AH22</accession>
<dbReference type="OrthoDB" id="674604at2759"/>
<dbReference type="Pfam" id="PF17100">
    <property type="entry name" value="NACHT_N"/>
    <property type="match status" value="1"/>
</dbReference>
<dbReference type="InterPro" id="IPR031359">
    <property type="entry name" value="NACHT_N"/>
</dbReference>
<dbReference type="Proteomes" id="UP001152300">
    <property type="component" value="Unassembled WGS sequence"/>
</dbReference>
<gene>
    <name evidence="3" type="ORF">OCU04_009155</name>
</gene>
<dbReference type="AlphaFoldDB" id="A0A9X0AH22"/>
<feature type="domain" description="NWD NACHT-NTPase N-terminal" evidence="2">
    <location>
        <begin position="69"/>
        <end position="310"/>
    </location>
</feature>
<sequence>MKFRKCLPRKFQRKIWGQSHTQVTESADHLASGPSDSVPDVSGTGTLPNTIDCSPYPVPAAVEPQGLISLWQESREKLCQDPELGKLVDRYEKDLFKLHESVIETRTERGSNVGNPAVGDVDATLTFQRIILEDQVEAWENSRHTGINKVIGKVVQVIMTGKDFITTAISGDPHASLAWAEVLIFLPILLNPVTQDEDALTGFEEICHVLIRSEIVERRLWKEPQKNFTSKFRASKIAQLHPNPHLQDLIRSWRLTTIELYAAILEYQIQLYAHLSRNGSTRFFRNVVPADPWNDILQTIQELQTTIDEDLKSFGFDVLSDIDKTINSVEDKSNVVIHSPPRLIKSMLI</sequence>
<evidence type="ECO:0000313" key="4">
    <source>
        <dbReference type="Proteomes" id="UP001152300"/>
    </source>
</evidence>
<dbReference type="EMBL" id="JAPEIS010000010">
    <property type="protein sequence ID" value="KAJ8062632.1"/>
    <property type="molecule type" value="Genomic_DNA"/>
</dbReference>
<reference evidence="3" key="1">
    <citation type="submission" date="2022-11" db="EMBL/GenBank/DDBJ databases">
        <title>Genome Resource of Sclerotinia nivalis Strain SnTB1, a Plant Pathogen Isolated from American Ginseng.</title>
        <authorList>
            <person name="Fan S."/>
        </authorList>
    </citation>
    <scope>NUCLEOTIDE SEQUENCE</scope>
    <source>
        <strain evidence="3">SnTB1</strain>
    </source>
</reference>
<comment type="caution">
    <text evidence="3">The sequence shown here is derived from an EMBL/GenBank/DDBJ whole genome shotgun (WGS) entry which is preliminary data.</text>
</comment>
<evidence type="ECO:0000256" key="1">
    <source>
        <dbReference type="SAM" id="MobiDB-lite"/>
    </source>
</evidence>
<protein>
    <recommendedName>
        <fullName evidence="2">NWD NACHT-NTPase N-terminal domain-containing protein</fullName>
    </recommendedName>
</protein>
<proteinExistence type="predicted"/>
<evidence type="ECO:0000313" key="3">
    <source>
        <dbReference type="EMBL" id="KAJ8062632.1"/>
    </source>
</evidence>
<evidence type="ECO:0000259" key="2">
    <source>
        <dbReference type="Pfam" id="PF17100"/>
    </source>
</evidence>
<feature type="region of interest" description="Disordered" evidence="1">
    <location>
        <begin position="25"/>
        <end position="48"/>
    </location>
</feature>
<name>A0A9X0AH22_9HELO</name>
<keyword evidence="4" id="KW-1185">Reference proteome</keyword>